<dbReference type="InterPro" id="IPR016181">
    <property type="entry name" value="Acyl_CoA_acyltransferase"/>
</dbReference>
<dbReference type="PANTHER" id="PTHR41700">
    <property type="entry name" value="GCN5-RELATED N-ACETYLTRANSFERASE"/>
    <property type="match status" value="1"/>
</dbReference>
<reference evidence="2 3" key="1">
    <citation type="submission" date="2021-06" db="EMBL/GenBank/DDBJ databases">
        <title>Actinoplanes lichenicola sp. nov., and Actinoplanes ovalisporus sp. nov., isolated from lichen in Thailand.</title>
        <authorList>
            <person name="Saeng-In P."/>
            <person name="Kanchanasin P."/>
            <person name="Yuki M."/>
            <person name="Kudo T."/>
            <person name="Ohkuma M."/>
            <person name="Phongsopitanun W."/>
            <person name="Tanasupawat S."/>
        </authorList>
    </citation>
    <scope>NUCLEOTIDE SEQUENCE [LARGE SCALE GENOMIC DNA]</scope>
    <source>
        <strain evidence="2 3">NBRC 110975</strain>
    </source>
</reference>
<sequence length="220" mass="23730">MGIEVRDLAGLGELTAASALYRAVFGYEQPEFGVSPRLLAALRENAGSVIGAFEGEELVGFCYGFTAVENGEIYHWSQAAAVDARLQGAGVGRRLKFAQAEVARRTGARTMRWTFDPYALRNAHFNFAVLGATAIRFLPDYYGESSDRLLASWDLAAPTSTAHVEAQVVTTAGDRFAAPAPADRADLRCRLIDQFAAGRRLVAVEKEDDAATYTFVSGPA</sequence>
<dbReference type="Proteomes" id="UP001519654">
    <property type="component" value="Unassembled WGS sequence"/>
</dbReference>
<dbReference type="InterPro" id="IPR038764">
    <property type="entry name" value="GNAT_N_AcTrfase_prd"/>
</dbReference>
<evidence type="ECO:0000313" key="3">
    <source>
        <dbReference type="Proteomes" id="UP001519654"/>
    </source>
</evidence>
<accession>A0ABS5YP90</accession>
<dbReference type="RefSeq" id="WP_215788497.1">
    <property type="nucleotide sequence ID" value="NZ_JAHKKG010000005.1"/>
</dbReference>
<dbReference type="PANTHER" id="PTHR41700:SF1">
    <property type="entry name" value="N-ACETYLTRANSFERASE DOMAIN-CONTAINING PROTEIN"/>
    <property type="match status" value="1"/>
</dbReference>
<dbReference type="EMBL" id="JAHKKG010000005">
    <property type="protein sequence ID" value="MBU2665282.1"/>
    <property type="molecule type" value="Genomic_DNA"/>
</dbReference>
<dbReference type="InterPro" id="IPR000182">
    <property type="entry name" value="GNAT_dom"/>
</dbReference>
<dbReference type="SUPFAM" id="SSF55729">
    <property type="entry name" value="Acyl-CoA N-acyltransferases (Nat)"/>
    <property type="match status" value="1"/>
</dbReference>
<evidence type="ECO:0000259" key="1">
    <source>
        <dbReference type="PROSITE" id="PS51186"/>
    </source>
</evidence>
<keyword evidence="2" id="KW-0012">Acyltransferase</keyword>
<gene>
    <name evidence="2" type="ORF">KOI35_17395</name>
</gene>
<dbReference type="Pfam" id="PF00583">
    <property type="entry name" value="Acetyltransf_1"/>
    <property type="match status" value="1"/>
</dbReference>
<keyword evidence="2" id="KW-0808">Transferase</keyword>
<protein>
    <submittedName>
        <fullName evidence="2">GNAT family N-acetyltransferase</fullName>
        <ecNumber evidence="2">2.3.1.-</ecNumber>
    </submittedName>
</protein>
<proteinExistence type="predicted"/>
<organism evidence="2 3">
    <name type="scientific">Paractinoplanes bogorensis</name>
    <dbReference type="NCBI Taxonomy" id="1610840"/>
    <lineage>
        <taxon>Bacteria</taxon>
        <taxon>Bacillati</taxon>
        <taxon>Actinomycetota</taxon>
        <taxon>Actinomycetes</taxon>
        <taxon>Micromonosporales</taxon>
        <taxon>Micromonosporaceae</taxon>
        <taxon>Paractinoplanes</taxon>
    </lineage>
</organism>
<dbReference type="EC" id="2.3.1.-" evidence="2"/>
<keyword evidence="3" id="KW-1185">Reference proteome</keyword>
<dbReference type="Gene3D" id="3.40.630.30">
    <property type="match status" value="1"/>
</dbReference>
<dbReference type="PROSITE" id="PS51186">
    <property type="entry name" value="GNAT"/>
    <property type="match status" value="1"/>
</dbReference>
<evidence type="ECO:0000313" key="2">
    <source>
        <dbReference type="EMBL" id="MBU2665282.1"/>
    </source>
</evidence>
<feature type="domain" description="N-acetyltransferase" evidence="1">
    <location>
        <begin position="3"/>
        <end position="156"/>
    </location>
</feature>
<name>A0ABS5YP90_9ACTN</name>
<dbReference type="GO" id="GO:0016746">
    <property type="term" value="F:acyltransferase activity"/>
    <property type="evidence" value="ECO:0007669"/>
    <property type="project" value="UniProtKB-KW"/>
</dbReference>
<comment type="caution">
    <text evidence="2">The sequence shown here is derived from an EMBL/GenBank/DDBJ whole genome shotgun (WGS) entry which is preliminary data.</text>
</comment>